<evidence type="ECO:0000256" key="4">
    <source>
        <dbReference type="PIRSR" id="PIRSR606118-50"/>
    </source>
</evidence>
<keyword evidence="3" id="KW-0233">DNA recombination</keyword>
<comment type="caution">
    <text evidence="8">The sequence shown here is derived from an EMBL/GenBank/DDBJ whole genome shotgun (WGS) entry which is preliminary data.</text>
</comment>
<dbReference type="Pfam" id="PF07508">
    <property type="entry name" value="Recombinase"/>
    <property type="match status" value="1"/>
</dbReference>
<feature type="domain" description="Resolvase/invertase-type recombinase catalytic" evidence="6">
    <location>
        <begin position="10"/>
        <end position="161"/>
    </location>
</feature>
<dbReference type="PROSITE" id="PS51736">
    <property type="entry name" value="RECOMBINASES_3"/>
    <property type="match status" value="1"/>
</dbReference>
<evidence type="ECO:0000313" key="8">
    <source>
        <dbReference type="EMBL" id="OHA58815.1"/>
    </source>
</evidence>
<dbReference type="AlphaFoldDB" id="A0A1G2QDY3"/>
<dbReference type="GO" id="GO:0015074">
    <property type="term" value="P:DNA integration"/>
    <property type="evidence" value="ECO:0007669"/>
    <property type="project" value="UniProtKB-KW"/>
</dbReference>
<evidence type="ECO:0000259" key="7">
    <source>
        <dbReference type="PROSITE" id="PS51737"/>
    </source>
</evidence>
<protein>
    <recommendedName>
        <fullName evidence="10">Resolvase/invertase-type recombinase catalytic domain-containing protein</fullName>
    </recommendedName>
</protein>
<dbReference type="InterPro" id="IPR011109">
    <property type="entry name" value="DNA_bind_recombinase_dom"/>
</dbReference>
<dbReference type="InterPro" id="IPR006118">
    <property type="entry name" value="Recombinase_CS"/>
</dbReference>
<feature type="domain" description="Recombinase" evidence="7">
    <location>
        <begin position="169"/>
        <end position="309"/>
    </location>
</feature>
<organism evidence="8 9">
    <name type="scientific">Candidatus Vogelbacteria bacterium RIFOXYD1_FULL_44_32</name>
    <dbReference type="NCBI Taxonomy" id="1802438"/>
    <lineage>
        <taxon>Bacteria</taxon>
        <taxon>Candidatus Vogeliibacteriota</taxon>
    </lineage>
</organism>
<dbReference type="PANTHER" id="PTHR30461:SF23">
    <property type="entry name" value="DNA RECOMBINASE-RELATED"/>
    <property type="match status" value="1"/>
</dbReference>
<dbReference type="SMART" id="SM00857">
    <property type="entry name" value="Resolvase"/>
    <property type="match status" value="1"/>
</dbReference>
<proteinExistence type="predicted"/>
<reference evidence="8 9" key="1">
    <citation type="journal article" date="2016" name="Nat. Commun.">
        <title>Thousands of microbial genomes shed light on interconnected biogeochemical processes in an aquifer system.</title>
        <authorList>
            <person name="Anantharaman K."/>
            <person name="Brown C.T."/>
            <person name="Hug L.A."/>
            <person name="Sharon I."/>
            <person name="Castelle C.J."/>
            <person name="Probst A.J."/>
            <person name="Thomas B.C."/>
            <person name="Singh A."/>
            <person name="Wilkins M.J."/>
            <person name="Karaoz U."/>
            <person name="Brodie E.L."/>
            <person name="Williams K.H."/>
            <person name="Hubbard S.S."/>
            <person name="Banfield J.F."/>
        </authorList>
    </citation>
    <scope>NUCLEOTIDE SEQUENCE [LARGE SCALE GENOMIC DNA]</scope>
</reference>
<dbReference type="GO" id="GO:0000150">
    <property type="term" value="F:DNA strand exchange activity"/>
    <property type="evidence" value="ECO:0007669"/>
    <property type="project" value="InterPro"/>
</dbReference>
<dbReference type="InterPro" id="IPR050639">
    <property type="entry name" value="SSR_resolvase"/>
</dbReference>
<dbReference type="Pfam" id="PF00239">
    <property type="entry name" value="Resolvase"/>
    <property type="match status" value="1"/>
</dbReference>
<keyword evidence="2" id="KW-0238">DNA-binding</keyword>
<accession>A0A1G2QDY3</accession>
<evidence type="ECO:0000256" key="2">
    <source>
        <dbReference type="ARBA" id="ARBA00023125"/>
    </source>
</evidence>
<dbReference type="InterPro" id="IPR006119">
    <property type="entry name" value="Resolv_N"/>
</dbReference>
<keyword evidence="1" id="KW-0229">DNA integration</keyword>
<evidence type="ECO:0008006" key="10">
    <source>
        <dbReference type="Google" id="ProtNLM"/>
    </source>
</evidence>
<dbReference type="STRING" id="1802438.A2571_00305"/>
<dbReference type="PROSITE" id="PS51737">
    <property type="entry name" value="RECOMBINASE_DNA_BIND"/>
    <property type="match status" value="1"/>
</dbReference>
<evidence type="ECO:0000256" key="3">
    <source>
        <dbReference type="ARBA" id="ARBA00023172"/>
    </source>
</evidence>
<dbReference type="EMBL" id="MHTJ01000002">
    <property type="protein sequence ID" value="OHA58815.1"/>
    <property type="molecule type" value="Genomic_DNA"/>
</dbReference>
<dbReference type="CDD" id="cd00338">
    <property type="entry name" value="Ser_Recombinase"/>
    <property type="match status" value="1"/>
</dbReference>
<feature type="active site" description="O-(5'-phospho-DNA)-serine intermediate" evidence="4 5">
    <location>
        <position position="18"/>
    </location>
</feature>
<dbReference type="PANTHER" id="PTHR30461">
    <property type="entry name" value="DNA-INVERTASE FROM LAMBDOID PROPHAGE"/>
    <property type="match status" value="1"/>
</dbReference>
<dbReference type="Gene3D" id="3.90.1750.20">
    <property type="entry name" value="Putative Large Serine Recombinase, Chain B, Domain 2"/>
    <property type="match status" value="1"/>
</dbReference>
<dbReference type="InterPro" id="IPR038109">
    <property type="entry name" value="DNA_bind_recomb_sf"/>
</dbReference>
<evidence type="ECO:0000259" key="6">
    <source>
        <dbReference type="PROSITE" id="PS51736"/>
    </source>
</evidence>
<name>A0A1G2QDY3_9BACT</name>
<dbReference type="GO" id="GO:0003677">
    <property type="term" value="F:DNA binding"/>
    <property type="evidence" value="ECO:0007669"/>
    <property type="project" value="UniProtKB-KW"/>
</dbReference>
<dbReference type="Proteomes" id="UP000177043">
    <property type="component" value="Unassembled WGS sequence"/>
</dbReference>
<gene>
    <name evidence="8" type="ORF">A2571_00305</name>
</gene>
<dbReference type="Gene3D" id="3.40.50.1390">
    <property type="entry name" value="Resolvase, N-terminal catalytic domain"/>
    <property type="match status" value="1"/>
</dbReference>
<dbReference type="SUPFAM" id="SSF53041">
    <property type="entry name" value="Resolvase-like"/>
    <property type="match status" value="1"/>
</dbReference>
<evidence type="ECO:0000313" key="9">
    <source>
        <dbReference type="Proteomes" id="UP000177043"/>
    </source>
</evidence>
<evidence type="ECO:0000256" key="1">
    <source>
        <dbReference type="ARBA" id="ARBA00022908"/>
    </source>
</evidence>
<evidence type="ECO:0000256" key="5">
    <source>
        <dbReference type="PROSITE-ProRule" id="PRU10137"/>
    </source>
</evidence>
<dbReference type="InterPro" id="IPR036162">
    <property type="entry name" value="Resolvase-like_N_sf"/>
</dbReference>
<sequence>MEKKEEKVIRAAAYLRVSTDEQIKGYGLPYQKEKVILYSQFQGYDFDQEKHMYVDEGFSGALPIEKRPALCKLFEAAERGGFDIVLVYRLDRFARKIYETIRGVERLTDNAVDFCSITEPFNTATPHGRYVMQSLAALAELERETIKERTSSGRRMAARENKWIWGTPPYGYDIDPDTKKLIVVKKEAKWVVKFMEWIVDEGMTLTSVQKRANEMGVPCYTKRKRKSKSKKLSGYWHKKTIAKIISNPIFTGTTYFFRFKKQFLGLTSLLDESVQNDKDDWVEFKTEKVVSDELFEACQRQLLKNREFAARNIKNDYLYNKLVICGGCNKKMFASTKNAKKDTQNPFKFYHGARKAKWREVLEVDNRCKSCGQIAETKLNKIWDALGGLFNNPDYVVGNLQAAVKKSGKTISQIYTLIQVKKARLVQVQKKLQRIDEVYVNGTLFKSREEYNKKRLIIKDEEHSLKKEILVFEKELNKDKVDVEKAKKDLVEVYKKISVGFGVATYEQKAAIIHLVVERIIISKDKTIADVQLKVQGPSHFSFSDVIKDSETDGLCKQRANGDYTSPHNKIEQSQLTNTVLCNQRFH</sequence>
<dbReference type="PROSITE" id="PS00397">
    <property type="entry name" value="RECOMBINASES_1"/>
    <property type="match status" value="1"/>
</dbReference>